<proteinExistence type="predicted"/>
<name>A0A7S4G0G9_9EUGL</name>
<evidence type="ECO:0000313" key="2">
    <source>
        <dbReference type="EMBL" id="CAE0821103.1"/>
    </source>
</evidence>
<dbReference type="Gene3D" id="3.40.50.1820">
    <property type="entry name" value="alpha/beta hydrolase"/>
    <property type="match status" value="1"/>
</dbReference>
<protein>
    <recommendedName>
        <fullName evidence="1">AB hydrolase-1 domain-containing protein</fullName>
    </recommendedName>
</protein>
<dbReference type="Pfam" id="PF00561">
    <property type="entry name" value="Abhydrolase_1"/>
    <property type="match status" value="1"/>
</dbReference>
<dbReference type="EMBL" id="HBJA01092912">
    <property type="protein sequence ID" value="CAE0821103.1"/>
    <property type="molecule type" value="Transcribed_RNA"/>
</dbReference>
<sequence length="208" mass="22412">MATAVQGEFGSHGVILTHPHPKLGGDQHNNVVQFLQRTLASSGFTTLRFDFRGVNESKGSSTWMGRDERNDVLAAIDYLTSLGSIHKLWLVGYSFGSAVCAHPASIHTKVAGYAAVSYPAGRLASVLLGCHWSEGVARIASKPKFFVIGDSDQFAGAEQLDHDVQGLEGPSECVVVPGANHFWFGSEAEMAQSVLQWLTRQIRGSAKQ</sequence>
<dbReference type="InterPro" id="IPR029058">
    <property type="entry name" value="AB_hydrolase_fold"/>
</dbReference>
<dbReference type="PANTHER" id="PTHR42103:SF2">
    <property type="entry name" value="AB HYDROLASE-1 DOMAIN-CONTAINING PROTEIN"/>
    <property type="match status" value="1"/>
</dbReference>
<gene>
    <name evidence="2" type="ORF">EGYM00163_LOCUS32275</name>
</gene>
<organism evidence="2">
    <name type="scientific">Eutreptiella gymnastica</name>
    <dbReference type="NCBI Taxonomy" id="73025"/>
    <lineage>
        <taxon>Eukaryota</taxon>
        <taxon>Discoba</taxon>
        <taxon>Euglenozoa</taxon>
        <taxon>Euglenida</taxon>
        <taxon>Spirocuta</taxon>
        <taxon>Euglenophyceae</taxon>
        <taxon>Eutreptiales</taxon>
        <taxon>Eutreptiaceae</taxon>
        <taxon>Eutreptiella</taxon>
    </lineage>
</organism>
<accession>A0A7S4G0G9</accession>
<dbReference type="SUPFAM" id="SSF53474">
    <property type="entry name" value="alpha/beta-Hydrolases"/>
    <property type="match status" value="1"/>
</dbReference>
<dbReference type="PANTHER" id="PTHR42103">
    <property type="entry name" value="ALPHA/BETA-HYDROLASES SUPERFAMILY PROTEIN"/>
    <property type="match status" value="1"/>
</dbReference>
<reference evidence="2" key="1">
    <citation type="submission" date="2021-01" db="EMBL/GenBank/DDBJ databases">
        <authorList>
            <person name="Corre E."/>
            <person name="Pelletier E."/>
            <person name="Niang G."/>
            <person name="Scheremetjew M."/>
            <person name="Finn R."/>
            <person name="Kale V."/>
            <person name="Holt S."/>
            <person name="Cochrane G."/>
            <person name="Meng A."/>
            <person name="Brown T."/>
            <person name="Cohen L."/>
        </authorList>
    </citation>
    <scope>NUCLEOTIDE SEQUENCE</scope>
    <source>
        <strain evidence="2">CCMP1594</strain>
    </source>
</reference>
<dbReference type="InterPro" id="IPR000073">
    <property type="entry name" value="AB_hydrolase_1"/>
</dbReference>
<evidence type="ECO:0000259" key="1">
    <source>
        <dbReference type="Pfam" id="PF00561"/>
    </source>
</evidence>
<dbReference type="AlphaFoldDB" id="A0A7S4G0G9"/>
<feature type="domain" description="AB hydrolase-1" evidence="1">
    <location>
        <begin position="30"/>
        <end position="113"/>
    </location>
</feature>